<comment type="caution">
    <text evidence="3">The sequence shown here is derived from an EMBL/GenBank/DDBJ whole genome shotgun (WGS) entry which is preliminary data.</text>
</comment>
<dbReference type="SUPFAM" id="SSF52058">
    <property type="entry name" value="L domain-like"/>
    <property type="match status" value="1"/>
</dbReference>
<proteinExistence type="predicted"/>
<dbReference type="AlphaFoldDB" id="A0ABD2Q2Q3"/>
<dbReference type="Proteomes" id="UP001626550">
    <property type="component" value="Unassembled WGS sequence"/>
</dbReference>
<keyword evidence="4" id="KW-1185">Reference proteome</keyword>
<accession>A0ABD2Q2Q3</accession>
<dbReference type="PROSITE" id="PS51450">
    <property type="entry name" value="LRR"/>
    <property type="match status" value="2"/>
</dbReference>
<evidence type="ECO:0000256" key="1">
    <source>
        <dbReference type="ARBA" id="ARBA00022614"/>
    </source>
</evidence>
<organism evidence="3 4">
    <name type="scientific">Cichlidogyrus casuarinus</name>
    <dbReference type="NCBI Taxonomy" id="1844966"/>
    <lineage>
        <taxon>Eukaryota</taxon>
        <taxon>Metazoa</taxon>
        <taxon>Spiralia</taxon>
        <taxon>Lophotrochozoa</taxon>
        <taxon>Platyhelminthes</taxon>
        <taxon>Monogenea</taxon>
        <taxon>Monopisthocotylea</taxon>
        <taxon>Dactylogyridea</taxon>
        <taxon>Ancyrocephalidae</taxon>
        <taxon>Cichlidogyrus</taxon>
    </lineage>
</organism>
<dbReference type="Pfam" id="PF13516">
    <property type="entry name" value="LRR_6"/>
    <property type="match status" value="1"/>
</dbReference>
<dbReference type="Pfam" id="PF14712">
    <property type="entry name" value="Snapin_Pallidin"/>
    <property type="match status" value="1"/>
</dbReference>
<reference evidence="3 4" key="1">
    <citation type="submission" date="2024-11" db="EMBL/GenBank/DDBJ databases">
        <title>Adaptive evolution of stress response genes in parasites aligns with host niche diversity.</title>
        <authorList>
            <person name="Hahn C."/>
            <person name="Resl P."/>
        </authorList>
    </citation>
    <scope>NUCLEOTIDE SEQUENCE [LARGE SCALE GENOMIC DNA]</scope>
    <source>
        <strain evidence="3">EGGRZ-B1_66</strain>
        <tissue evidence="3">Body</tissue>
    </source>
</reference>
<keyword evidence="2" id="KW-0677">Repeat</keyword>
<name>A0ABD2Q2Q3_9PLAT</name>
<evidence type="ECO:0000313" key="4">
    <source>
        <dbReference type="Proteomes" id="UP001626550"/>
    </source>
</evidence>
<dbReference type="InterPro" id="IPR050216">
    <property type="entry name" value="LRR_domain-containing"/>
</dbReference>
<dbReference type="InterPro" id="IPR001611">
    <property type="entry name" value="Leu-rich_rpt"/>
</dbReference>
<keyword evidence="1" id="KW-0433">Leucine-rich repeat</keyword>
<evidence type="ECO:0000313" key="3">
    <source>
        <dbReference type="EMBL" id="KAL3313648.1"/>
    </source>
</evidence>
<dbReference type="EMBL" id="JBJKFK010001237">
    <property type="protein sequence ID" value="KAL3313648.1"/>
    <property type="molecule type" value="Genomic_DNA"/>
</dbReference>
<dbReference type="Gene3D" id="3.80.10.10">
    <property type="entry name" value="Ribonuclease Inhibitor"/>
    <property type="match status" value="2"/>
</dbReference>
<sequence length="385" mass="42927">MSETVETCEPDSTLNLAETEKTTKSEPLLTENPLAVRCAFSESLFALLRPCVEEIDKSVTQVFNSQEALSAQLASLDKALNNLQSISADSEELHRYLDKLSIAKQKLREDSAIVCGAMTEVASKSVLKFLRGLDISGIELKSDQQSSQSVTNIWPSAEPLSAMGRLQWLKLRNVGLRETELPQQLSQLSQLTHLSLAQNALTSIATLQNWPKRYPDLRVLNLRRNNIASPGAIPRDLFECPNLQVVDVSRNQLKAVPAGLENATGLLVLNLSDNQITQIQADLFVNCHELMLLDLSGNEIAALPAQLRRCYALQKLYLSRNPLRHAQLRSLVALKQLEVLHLADTERSLDNFPADLDRLERLVDLDLSMNQLAKIPEPVLKVRDR</sequence>
<dbReference type="PANTHER" id="PTHR48051:SF1">
    <property type="entry name" value="RAS SUPPRESSOR PROTEIN 1"/>
    <property type="match status" value="1"/>
</dbReference>
<dbReference type="InterPro" id="IPR028119">
    <property type="entry name" value="Snapin/Pallidin/Snn1"/>
</dbReference>
<dbReference type="InterPro" id="IPR032675">
    <property type="entry name" value="LRR_dom_sf"/>
</dbReference>
<dbReference type="SMART" id="SM00369">
    <property type="entry name" value="LRR_TYP"/>
    <property type="match status" value="6"/>
</dbReference>
<dbReference type="Pfam" id="PF13855">
    <property type="entry name" value="LRR_8"/>
    <property type="match status" value="1"/>
</dbReference>
<gene>
    <name evidence="3" type="ORF">Ciccas_007750</name>
</gene>
<dbReference type="PANTHER" id="PTHR48051">
    <property type="match status" value="1"/>
</dbReference>
<dbReference type="InterPro" id="IPR003591">
    <property type="entry name" value="Leu-rich_rpt_typical-subtyp"/>
</dbReference>
<protein>
    <submittedName>
        <fullName evidence="3">Uncharacterized protein</fullName>
    </submittedName>
</protein>
<evidence type="ECO:0000256" key="2">
    <source>
        <dbReference type="ARBA" id="ARBA00022737"/>
    </source>
</evidence>